<dbReference type="PANTHER" id="PTHR43514:SF10">
    <property type="entry name" value="MOLYBDENUM IMPORT ATP-BINDING PROTEIN MODC 2"/>
    <property type="match status" value="1"/>
</dbReference>
<dbReference type="SMART" id="SM00382">
    <property type="entry name" value="AAA"/>
    <property type="match status" value="1"/>
</dbReference>
<evidence type="ECO:0000256" key="5">
    <source>
        <dbReference type="ARBA" id="ARBA00022741"/>
    </source>
</evidence>
<dbReference type="PROSITE" id="PS50893">
    <property type="entry name" value="ABC_TRANSPORTER_2"/>
    <property type="match status" value="1"/>
</dbReference>
<evidence type="ECO:0000313" key="12">
    <source>
        <dbReference type="EMBL" id="TDX99270.1"/>
    </source>
</evidence>
<evidence type="ECO:0000259" key="10">
    <source>
        <dbReference type="PROSITE" id="PS50893"/>
    </source>
</evidence>
<evidence type="ECO:0000313" key="13">
    <source>
        <dbReference type="Proteomes" id="UP000294914"/>
    </source>
</evidence>
<dbReference type="PANTHER" id="PTHR43514">
    <property type="entry name" value="ABC TRANSPORTER I FAMILY MEMBER 10"/>
    <property type="match status" value="1"/>
</dbReference>
<protein>
    <submittedName>
        <fullName evidence="12">Molybdate transport system ATP-binding protein</fullName>
    </submittedName>
</protein>
<dbReference type="Gene3D" id="2.40.50.100">
    <property type="match status" value="1"/>
</dbReference>
<evidence type="ECO:0000259" key="11">
    <source>
        <dbReference type="PROSITE" id="PS51866"/>
    </source>
</evidence>
<dbReference type="InterPro" id="IPR011868">
    <property type="entry name" value="ModC_ABC_ATP-bd"/>
</dbReference>
<evidence type="ECO:0000256" key="2">
    <source>
        <dbReference type="ARBA" id="ARBA00022475"/>
    </source>
</evidence>
<organism evidence="12 13">
    <name type="scientific">Thiohalophilus thiocyanatoxydans</name>
    <dbReference type="NCBI Taxonomy" id="381308"/>
    <lineage>
        <taxon>Bacteria</taxon>
        <taxon>Pseudomonadati</taxon>
        <taxon>Pseudomonadota</taxon>
        <taxon>Gammaproteobacteria</taxon>
        <taxon>Thiohalomonadales</taxon>
        <taxon>Thiohalophilaceae</taxon>
        <taxon>Thiohalophilus</taxon>
    </lineage>
</organism>
<keyword evidence="3 9" id="KW-0500">Molybdenum</keyword>
<dbReference type="OrthoDB" id="9802264at2"/>
<dbReference type="InterPro" id="IPR003593">
    <property type="entry name" value="AAA+_ATPase"/>
</dbReference>
<dbReference type="Gene3D" id="3.40.50.300">
    <property type="entry name" value="P-loop containing nucleotide triphosphate hydrolases"/>
    <property type="match status" value="1"/>
</dbReference>
<dbReference type="Pfam" id="PF03459">
    <property type="entry name" value="TOBE"/>
    <property type="match status" value="1"/>
</dbReference>
<evidence type="ECO:0000256" key="1">
    <source>
        <dbReference type="ARBA" id="ARBA00022448"/>
    </source>
</evidence>
<accession>A0A4R8IFH9</accession>
<gene>
    <name evidence="12" type="ORF">EDC23_2480</name>
</gene>
<keyword evidence="4" id="KW-0997">Cell inner membrane</keyword>
<keyword evidence="13" id="KW-1185">Reference proteome</keyword>
<dbReference type="GO" id="GO:0140359">
    <property type="term" value="F:ABC-type transporter activity"/>
    <property type="evidence" value="ECO:0007669"/>
    <property type="project" value="InterPro"/>
</dbReference>
<dbReference type="GO" id="GO:0016887">
    <property type="term" value="F:ATP hydrolysis activity"/>
    <property type="evidence" value="ECO:0007669"/>
    <property type="project" value="InterPro"/>
</dbReference>
<dbReference type="Proteomes" id="UP000294914">
    <property type="component" value="Unassembled WGS sequence"/>
</dbReference>
<keyword evidence="8" id="KW-0472">Membrane</keyword>
<evidence type="ECO:0000256" key="9">
    <source>
        <dbReference type="PROSITE-ProRule" id="PRU01213"/>
    </source>
</evidence>
<dbReference type="SUPFAM" id="SSF50331">
    <property type="entry name" value="MOP-like"/>
    <property type="match status" value="1"/>
</dbReference>
<dbReference type="PROSITE" id="PS51866">
    <property type="entry name" value="MOP"/>
    <property type="match status" value="1"/>
</dbReference>
<dbReference type="InterPro" id="IPR005116">
    <property type="entry name" value="Transp-assoc_OB_typ1"/>
</dbReference>
<dbReference type="GO" id="GO:0005524">
    <property type="term" value="F:ATP binding"/>
    <property type="evidence" value="ECO:0007669"/>
    <property type="project" value="UniProtKB-KW"/>
</dbReference>
<dbReference type="SUPFAM" id="SSF52540">
    <property type="entry name" value="P-loop containing nucleoside triphosphate hydrolases"/>
    <property type="match status" value="1"/>
</dbReference>
<dbReference type="InterPro" id="IPR008995">
    <property type="entry name" value="Mo/tungstate-bd_C_term_dom"/>
</dbReference>
<keyword evidence="2" id="KW-1003">Cell membrane</keyword>
<evidence type="ECO:0000256" key="7">
    <source>
        <dbReference type="ARBA" id="ARBA00022967"/>
    </source>
</evidence>
<reference evidence="12 13" key="1">
    <citation type="submission" date="2019-03" db="EMBL/GenBank/DDBJ databases">
        <title>Genomic Encyclopedia of Type Strains, Phase IV (KMG-IV): sequencing the most valuable type-strain genomes for metagenomic binning, comparative biology and taxonomic classification.</title>
        <authorList>
            <person name="Goeker M."/>
        </authorList>
    </citation>
    <scope>NUCLEOTIDE SEQUENCE [LARGE SCALE GENOMIC DNA]</scope>
    <source>
        <strain evidence="12 13">DSM 16326</strain>
    </source>
</reference>
<sequence length="354" mass="38415">MSLQARFQLSRGDFTLQAEFSAPAQGITALFGPSGCGKTTLLRCIAGLEPGARGSVQLGQTTWQDAHTFVPVHRRGIGYVFQEANLFAHLSVRNNLLYGYRRSGGDQGGVDPERIIQLLGIDQLQDRSVQNLSGGERQRVAIGRALLSAPQLLLMDEPLAALDRESKNAIMACLQQLSQELAIPVLYVSHDHSEVAQLAQQMIMLDGGRVQATGPVIELLNRLDLPLAHAPDAETIVEGIINAHDERYGLSYLEFAGGRLTVTQADLPVGQTVRVRLQARDISLTLSQQTDTSILNIFPVTIEAIVEEPPAQQLVILDANGATLLARITRKSAEYLKLAVGKQVYAQVKSVALV</sequence>
<feature type="domain" description="Mop" evidence="11">
    <location>
        <begin position="291"/>
        <end position="354"/>
    </location>
</feature>
<proteinExistence type="predicted"/>
<name>A0A4R8IFH9_9GAMM</name>
<dbReference type="EMBL" id="SOQX01000008">
    <property type="protein sequence ID" value="TDX99270.1"/>
    <property type="molecule type" value="Genomic_DNA"/>
</dbReference>
<evidence type="ECO:0000256" key="8">
    <source>
        <dbReference type="ARBA" id="ARBA00023136"/>
    </source>
</evidence>
<dbReference type="AlphaFoldDB" id="A0A4R8IFH9"/>
<dbReference type="PROSITE" id="PS00211">
    <property type="entry name" value="ABC_TRANSPORTER_1"/>
    <property type="match status" value="1"/>
</dbReference>
<dbReference type="InterPro" id="IPR004606">
    <property type="entry name" value="Mop_domain"/>
</dbReference>
<evidence type="ECO:0000256" key="4">
    <source>
        <dbReference type="ARBA" id="ARBA00022519"/>
    </source>
</evidence>
<dbReference type="GO" id="GO:0015098">
    <property type="term" value="F:molybdate ion transmembrane transporter activity"/>
    <property type="evidence" value="ECO:0007669"/>
    <property type="project" value="InterPro"/>
</dbReference>
<comment type="caution">
    <text evidence="12">The sequence shown here is derived from an EMBL/GenBank/DDBJ whole genome shotgun (WGS) entry which is preliminary data.</text>
</comment>
<dbReference type="RefSeq" id="WP_134084991.1">
    <property type="nucleotide sequence ID" value="NZ_SOQX01000008.1"/>
</dbReference>
<dbReference type="InterPro" id="IPR027417">
    <property type="entry name" value="P-loop_NTPase"/>
</dbReference>
<dbReference type="InterPro" id="IPR017871">
    <property type="entry name" value="ABC_transporter-like_CS"/>
</dbReference>
<keyword evidence="5" id="KW-0547">Nucleotide-binding</keyword>
<evidence type="ECO:0000256" key="6">
    <source>
        <dbReference type="ARBA" id="ARBA00022840"/>
    </source>
</evidence>
<feature type="domain" description="ABC transporter" evidence="10">
    <location>
        <begin position="1"/>
        <end position="232"/>
    </location>
</feature>
<dbReference type="InterPro" id="IPR003439">
    <property type="entry name" value="ABC_transporter-like_ATP-bd"/>
</dbReference>
<dbReference type="Pfam" id="PF00005">
    <property type="entry name" value="ABC_tran"/>
    <property type="match status" value="1"/>
</dbReference>
<dbReference type="GO" id="GO:0016020">
    <property type="term" value="C:membrane"/>
    <property type="evidence" value="ECO:0007669"/>
    <property type="project" value="InterPro"/>
</dbReference>
<evidence type="ECO:0000256" key="3">
    <source>
        <dbReference type="ARBA" id="ARBA00022505"/>
    </source>
</evidence>
<keyword evidence="1" id="KW-0813">Transport</keyword>
<keyword evidence="7" id="KW-1278">Translocase</keyword>
<dbReference type="InterPro" id="IPR050334">
    <property type="entry name" value="Molybdenum_import_ModC"/>
</dbReference>
<keyword evidence="6 12" id="KW-0067">ATP-binding</keyword>
<dbReference type="NCBIfam" id="TIGR02142">
    <property type="entry name" value="modC_ABC"/>
    <property type="match status" value="1"/>
</dbReference>